<proteinExistence type="predicted"/>
<feature type="region of interest" description="Disordered" evidence="1">
    <location>
        <begin position="327"/>
        <end position="382"/>
    </location>
</feature>
<feature type="compositionally biased region" description="Acidic residues" evidence="1">
    <location>
        <begin position="358"/>
        <end position="374"/>
    </location>
</feature>
<evidence type="ECO:0000313" key="3">
    <source>
        <dbReference type="EMBL" id="CAL4777492.1"/>
    </source>
</evidence>
<feature type="compositionally biased region" description="Pro residues" evidence="1">
    <location>
        <begin position="85"/>
        <end position="95"/>
    </location>
</feature>
<organism evidence="2">
    <name type="scientific">Cladocopium goreaui</name>
    <dbReference type="NCBI Taxonomy" id="2562237"/>
    <lineage>
        <taxon>Eukaryota</taxon>
        <taxon>Sar</taxon>
        <taxon>Alveolata</taxon>
        <taxon>Dinophyceae</taxon>
        <taxon>Suessiales</taxon>
        <taxon>Symbiodiniaceae</taxon>
        <taxon>Cladocopium</taxon>
    </lineage>
</organism>
<dbReference type="EMBL" id="CAMXCT020001446">
    <property type="protein sequence ID" value="CAL1143555.1"/>
    <property type="molecule type" value="Genomic_DNA"/>
</dbReference>
<feature type="compositionally biased region" description="Basic and acidic residues" evidence="1">
    <location>
        <begin position="235"/>
        <end position="244"/>
    </location>
</feature>
<accession>A0A9P1CEL0</accession>
<feature type="compositionally biased region" description="Pro residues" evidence="1">
    <location>
        <begin position="131"/>
        <end position="143"/>
    </location>
</feature>
<sequence>MGRPKKEKTPLPEQSPSNPNQVQGLLSKAKETLALAKQKRKCEGEEGIESVPTPCKAKTAPPCPKVPQQRLRSKSPANMTAAPKQAPPKPAPAPKPAASAPSSSAWDRVQAVLVRAKAMKMDVDQKSKAAPAPPPKQAAPAPPAKQAATVVKAAPLVIKAVSSPPPKAVAKATSAENLSPGSVAKSPDGETLEKAPALPSADPVTPPPKASLTSPQGSIETLTSTADTMPDMSEESGKDDGWGENWKGHWESNQAYYGWNYGWHGSYGYHPHYWDSPGYDSQWRYDPSPHSSWREHCPPTPGSVTGSDAQSQVRECLANRMPSFADKLSKAGEVDENEDMETRPVPNDEVSKELPGELGEEQVGDDDNDDEEGGEERWMRDKRGNIISPKALYMRFYRKLRSKKNPPPPEVAEQFIAAEKSKNRMHELYLHYVSCKGVWTKSSLVINARKEHHKRQKSTFEFWTRDKMIQELGTDLADDLIARHKTAEQALPASKKGQFIIKNPDFPDREDLHRYKNFAGLRQVKEEKHSTSASLTMEAEVNNGAHRMLTECKALQNKLQACKEVSEKYKSALLEDLVAAEGNLTSAKKAAVNALATKCNDLQDQCALFKKVSDPVKTCLRKADPAAKAKAKAKAKKVSNSAAK</sequence>
<gene>
    <name evidence="2" type="ORF">C1SCF055_LOCUS17193</name>
</gene>
<dbReference type="Proteomes" id="UP001152797">
    <property type="component" value="Unassembled WGS sequence"/>
</dbReference>
<feature type="compositionally biased region" description="Polar residues" evidence="1">
    <location>
        <begin position="12"/>
        <end position="24"/>
    </location>
</feature>
<protein>
    <submittedName>
        <fullName evidence="3">RanBP2-type domain-containing protein</fullName>
    </submittedName>
</protein>
<feature type="region of interest" description="Disordered" evidence="1">
    <location>
        <begin position="120"/>
        <end position="244"/>
    </location>
</feature>
<feature type="compositionally biased region" description="Polar residues" evidence="1">
    <location>
        <begin position="211"/>
        <end position="227"/>
    </location>
</feature>
<dbReference type="EMBL" id="CAMXCT030001446">
    <property type="protein sequence ID" value="CAL4777492.1"/>
    <property type="molecule type" value="Genomic_DNA"/>
</dbReference>
<feature type="compositionally biased region" description="Low complexity" evidence="1">
    <location>
        <begin position="144"/>
        <end position="155"/>
    </location>
</feature>
<feature type="region of interest" description="Disordered" evidence="1">
    <location>
        <begin position="1"/>
        <end position="106"/>
    </location>
</feature>
<evidence type="ECO:0000313" key="4">
    <source>
        <dbReference type="Proteomes" id="UP001152797"/>
    </source>
</evidence>
<dbReference type="AlphaFoldDB" id="A0A9P1CEL0"/>
<dbReference type="EMBL" id="CAMXCT010001446">
    <property type="protein sequence ID" value="CAI3990180.1"/>
    <property type="molecule type" value="Genomic_DNA"/>
</dbReference>
<feature type="compositionally biased region" description="Low complexity" evidence="1">
    <location>
        <begin position="51"/>
        <end position="60"/>
    </location>
</feature>
<evidence type="ECO:0000313" key="2">
    <source>
        <dbReference type="EMBL" id="CAI3990180.1"/>
    </source>
</evidence>
<keyword evidence="4" id="KW-1185">Reference proteome</keyword>
<reference evidence="3 4" key="2">
    <citation type="submission" date="2024-05" db="EMBL/GenBank/DDBJ databases">
        <authorList>
            <person name="Chen Y."/>
            <person name="Shah S."/>
            <person name="Dougan E. K."/>
            <person name="Thang M."/>
            <person name="Chan C."/>
        </authorList>
    </citation>
    <scope>NUCLEOTIDE SEQUENCE [LARGE SCALE GENOMIC DNA]</scope>
</reference>
<evidence type="ECO:0000256" key="1">
    <source>
        <dbReference type="SAM" id="MobiDB-lite"/>
    </source>
</evidence>
<name>A0A9P1CEL0_9DINO</name>
<comment type="caution">
    <text evidence="2">The sequence shown here is derived from an EMBL/GenBank/DDBJ whole genome shotgun (WGS) entry which is preliminary data.</text>
</comment>
<dbReference type="OrthoDB" id="490518at2759"/>
<feature type="compositionally biased region" description="Low complexity" evidence="1">
    <location>
        <begin position="96"/>
        <end position="105"/>
    </location>
</feature>
<reference evidence="2" key="1">
    <citation type="submission" date="2022-10" db="EMBL/GenBank/DDBJ databases">
        <authorList>
            <person name="Chen Y."/>
            <person name="Dougan E. K."/>
            <person name="Chan C."/>
            <person name="Rhodes N."/>
            <person name="Thang M."/>
        </authorList>
    </citation>
    <scope>NUCLEOTIDE SEQUENCE</scope>
</reference>